<dbReference type="EMBL" id="CP121252">
    <property type="protein sequence ID" value="WFP15717.1"/>
    <property type="molecule type" value="Genomic_DNA"/>
</dbReference>
<feature type="transmembrane region" description="Helical" evidence="6">
    <location>
        <begin position="171"/>
        <end position="197"/>
    </location>
</feature>
<keyword evidence="9" id="KW-1185">Reference proteome</keyword>
<evidence type="ECO:0000256" key="1">
    <source>
        <dbReference type="ARBA" id="ARBA00004141"/>
    </source>
</evidence>
<keyword evidence="5 6" id="KW-0472">Membrane</keyword>
<evidence type="ECO:0000259" key="7">
    <source>
        <dbReference type="PROSITE" id="PS50928"/>
    </source>
</evidence>
<dbReference type="Proteomes" id="UP001219037">
    <property type="component" value="Chromosome"/>
</dbReference>
<dbReference type="CDD" id="cd06261">
    <property type="entry name" value="TM_PBP2"/>
    <property type="match status" value="1"/>
</dbReference>
<gene>
    <name evidence="8" type="ORF">P8192_09935</name>
</gene>
<protein>
    <submittedName>
        <fullName evidence="8">ABC transporter permease</fullName>
    </submittedName>
</protein>
<feature type="transmembrane region" description="Helical" evidence="6">
    <location>
        <begin position="59"/>
        <end position="80"/>
    </location>
</feature>
<feature type="domain" description="ABC transmembrane type-1" evidence="7">
    <location>
        <begin position="55"/>
        <end position="236"/>
    </location>
</feature>
<reference evidence="8 9" key="1">
    <citation type="submission" date="2023-04" db="EMBL/GenBank/DDBJ databases">
        <title>Funneling lignin-derived compounds into biodiesel using alkali-halophilic Citricoccus sp. P2.</title>
        <authorList>
            <person name="Luo C.-B."/>
        </authorList>
    </citation>
    <scope>NUCLEOTIDE SEQUENCE [LARGE SCALE GENOMIC DNA]</scope>
    <source>
        <strain evidence="8 9">P2</strain>
    </source>
</reference>
<dbReference type="RefSeq" id="WP_278156682.1">
    <property type="nucleotide sequence ID" value="NZ_CP121252.1"/>
</dbReference>
<evidence type="ECO:0000256" key="3">
    <source>
        <dbReference type="ARBA" id="ARBA00022692"/>
    </source>
</evidence>
<evidence type="ECO:0000313" key="8">
    <source>
        <dbReference type="EMBL" id="WFP15717.1"/>
    </source>
</evidence>
<feature type="transmembrane region" description="Helical" evidence="6">
    <location>
        <begin position="209"/>
        <end position="230"/>
    </location>
</feature>
<accession>A0ABY8H4Z1</accession>
<dbReference type="InterPro" id="IPR051204">
    <property type="entry name" value="ABC_transp_perm/SBD"/>
</dbReference>
<keyword evidence="2 6" id="KW-0813">Transport</keyword>
<dbReference type="Pfam" id="PF00528">
    <property type="entry name" value="BPD_transp_1"/>
    <property type="match status" value="1"/>
</dbReference>
<comment type="subcellular location">
    <subcellularLocation>
        <location evidence="6">Cell membrane</location>
        <topology evidence="6">Multi-pass membrane protein</topology>
    </subcellularLocation>
    <subcellularLocation>
        <location evidence="1">Membrane</location>
        <topology evidence="1">Multi-pass membrane protein</topology>
    </subcellularLocation>
</comment>
<evidence type="ECO:0000256" key="5">
    <source>
        <dbReference type="ARBA" id="ARBA00023136"/>
    </source>
</evidence>
<evidence type="ECO:0000256" key="6">
    <source>
        <dbReference type="RuleBase" id="RU363032"/>
    </source>
</evidence>
<dbReference type="PANTHER" id="PTHR30177">
    <property type="entry name" value="GLYCINE BETAINE/L-PROLINE TRANSPORT SYSTEM PERMEASE PROTEIN PROW"/>
    <property type="match status" value="1"/>
</dbReference>
<dbReference type="InterPro" id="IPR000515">
    <property type="entry name" value="MetI-like"/>
</dbReference>
<dbReference type="PROSITE" id="PS50928">
    <property type="entry name" value="ABC_TM1"/>
    <property type="match status" value="1"/>
</dbReference>
<dbReference type="SUPFAM" id="SSF161098">
    <property type="entry name" value="MetI-like"/>
    <property type="match status" value="1"/>
</dbReference>
<dbReference type="PANTHER" id="PTHR30177:SF4">
    <property type="entry name" value="OSMOPROTECTANT IMPORT PERMEASE PROTEIN OSMW"/>
    <property type="match status" value="1"/>
</dbReference>
<evidence type="ECO:0000313" key="9">
    <source>
        <dbReference type="Proteomes" id="UP001219037"/>
    </source>
</evidence>
<organism evidence="8 9">
    <name type="scientific">Citricoccus muralis</name>
    <dbReference type="NCBI Taxonomy" id="169134"/>
    <lineage>
        <taxon>Bacteria</taxon>
        <taxon>Bacillati</taxon>
        <taxon>Actinomycetota</taxon>
        <taxon>Actinomycetes</taxon>
        <taxon>Micrococcales</taxon>
        <taxon>Micrococcaceae</taxon>
        <taxon>Citricoccus</taxon>
    </lineage>
</organism>
<feature type="transmembrane region" description="Helical" evidence="6">
    <location>
        <begin position="12"/>
        <end position="32"/>
    </location>
</feature>
<comment type="similarity">
    <text evidence="6">Belongs to the binding-protein-dependent transport system permease family.</text>
</comment>
<evidence type="ECO:0000256" key="4">
    <source>
        <dbReference type="ARBA" id="ARBA00022989"/>
    </source>
</evidence>
<keyword evidence="3 6" id="KW-0812">Transmembrane</keyword>
<proteinExistence type="inferred from homology"/>
<sequence length="249" mass="26045">MNRLRNATREDRLLLIGLPIFVGLLLIGWAIWRSNASLDEIETRLLTWQNIGTLTWEHLLIVVVCAVLVVGTAVPVGILLTRPGTRGAIGPVLGVANAGQAAPVVGVIVLLALLLGFGFWVAVLALTLYAFLPVLANTVTGLRGVEPSLIEAARGMGMSGTQVLLRVELPIAIPVIMTGVRTALVLLVGAGAFASFIDAGGLGLLIQTGILMFRFSILVSGALLVAALALTVEWVGRLLEVIVKPGGLA</sequence>
<feature type="transmembrane region" description="Helical" evidence="6">
    <location>
        <begin position="101"/>
        <end position="132"/>
    </location>
</feature>
<dbReference type="Gene3D" id="1.10.3720.10">
    <property type="entry name" value="MetI-like"/>
    <property type="match status" value="1"/>
</dbReference>
<evidence type="ECO:0000256" key="2">
    <source>
        <dbReference type="ARBA" id="ARBA00022448"/>
    </source>
</evidence>
<name>A0ABY8H4Z1_9MICC</name>
<keyword evidence="4 6" id="KW-1133">Transmembrane helix</keyword>
<dbReference type="InterPro" id="IPR035906">
    <property type="entry name" value="MetI-like_sf"/>
</dbReference>